<keyword evidence="6" id="KW-0862">Zinc</keyword>
<dbReference type="EMBL" id="KZ451950">
    <property type="protein sequence ID" value="PKA59127.1"/>
    <property type="molecule type" value="Genomic_DNA"/>
</dbReference>
<name>A0A2I0AUA7_9ASPA</name>
<reference evidence="12 13" key="1">
    <citation type="journal article" date="2017" name="Nature">
        <title>The Apostasia genome and the evolution of orchids.</title>
        <authorList>
            <person name="Zhang G.Q."/>
            <person name="Liu K.W."/>
            <person name="Li Z."/>
            <person name="Lohaus R."/>
            <person name="Hsiao Y.Y."/>
            <person name="Niu S.C."/>
            <person name="Wang J.Y."/>
            <person name="Lin Y.C."/>
            <person name="Xu Q."/>
            <person name="Chen L.J."/>
            <person name="Yoshida K."/>
            <person name="Fujiwara S."/>
            <person name="Wang Z.W."/>
            <person name="Zhang Y.Q."/>
            <person name="Mitsuda N."/>
            <person name="Wang M."/>
            <person name="Liu G.H."/>
            <person name="Pecoraro L."/>
            <person name="Huang H.X."/>
            <person name="Xiao X.J."/>
            <person name="Lin M."/>
            <person name="Wu X.Y."/>
            <person name="Wu W.L."/>
            <person name="Chen Y.Y."/>
            <person name="Chang S.B."/>
            <person name="Sakamoto S."/>
            <person name="Ohme-Takagi M."/>
            <person name="Yagi M."/>
            <person name="Zeng S.J."/>
            <person name="Shen C.Y."/>
            <person name="Yeh C.M."/>
            <person name="Luo Y.B."/>
            <person name="Tsai W.C."/>
            <person name="Van de Peer Y."/>
            <person name="Liu Z.J."/>
        </authorList>
    </citation>
    <scope>NUCLEOTIDE SEQUENCE [LARGE SCALE GENOMIC DNA]</scope>
    <source>
        <strain evidence="13">cv. Shenzhen</strain>
        <tissue evidence="12">Stem</tissue>
    </source>
</reference>
<feature type="domain" description="B box-type" evidence="10">
    <location>
        <begin position="1"/>
        <end position="47"/>
    </location>
</feature>
<gene>
    <name evidence="12" type="primary">COL12</name>
    <name evidence="12" type="ORF">AXF42_Ash001220</name>
</gene>
<comment type="subcellular location">
    <subcellularLocation>
        <location evidence="1 9">Nucleus</location>
    </subcellularLocation>
</comment>
<dbReference type="AlphaFoldDB" id="A0A2I0AUA7"/>
<comment type="similarity">
    <text evidence="2">Belongs to the CONSTANS family.</text>
</comment>
<evidence type="ECO:0000256" key="4">
    <source>
        <dbReference type="ARBA" id="ARBA00022737"/>
    </source>
</evidence>
<dbReference type="SMART" id="SM00336">
    <property type="entry name" value="BBOX"/>
    <property type="match status" value="1"/>
</dbReference>
<sequence length="163" mass="18429">MDPLCDFCGAETALVYCGADAARLCLLCDLYVHSANALSLRHFRAVLCCRCHSQPASFCYANDRLSLCINSETSPTDYQDSGISPMAISGNLPTNTDSRGNNRQRRREAMMRYLEKKKSRLFGKQIRYVSRKERADTRKRVKGRFVKIGETYDHDTLVTISSS</sequence>
<evidence type="ECO:0000313" key="13">
    <source>
        <dbReference type="Proteomes" id="UP000236161"/>
    </source>
</evidence>
<proteinExistence type="inferred from homology"/>
<feature type="domain" description="CCT" evidence="11">
    <location>
        <begin position="106"/>
        <end position="148"/>
    </location>
</feature>
<evidence type="ECO:0000259" key="10">
    <source>
        <dbReference type="PROSITE" id="PS50119"/>
    </source>
</evidence>
<keyword evidence="5 8" id="KW-0863">Zinc-finger</keyword>
<keyword evidence="3" id="KW-0479">Metal-binding</keyword>
<dbReference type="InterPro" id="IPR010402">
    <property type="entry name" value="CCT_domain"/>
</dbReference>
<evidence type="ECO:0000256" key="8">
    <source>
        <dbReference type="PROSITE-ProRule" id="PRU00024"/>
    </source>
</evidence>
<evidence type="ECO:0000313" key="12">
    <source>
        <dbReference type="EMBL" id="PKA59127.1"/>
    </source>
</evidence>
<evidence type="ECO:0000256" key="6">
    <source>
        <dbReference type="ARBA" id="ARBA00022833"/>
    </source>
</evidence>
<keyword evidence="4" id="KW-0677">Repeat</keyword>
<dbReference type="Pfam" id="PF06203">
    <property type="entry name" value="CCT"/>
    <property type="match status" value="1"/>
</dbReference>
<dbReference type="Proteomes" id="UP000236161">
    <property type="component" value="Unassembled WGS sequence"/>
</dbReference>
<dbReference type="GO" id="GO:0006355">
    <property type="term" value="P:regulation of DNA-templated transcription"/>
    <property type="evidence" value="ECO:0007669"/>
    <property type="project" value="UniProtKB-ARBA"/>
</dbReference>
<keyword evidence="13" id="KW-1185">Reference proteome</keyword>
<dbReference type="PANTHER" id="PTHR31717">
    <property type="entry name" value="ZINC FINGER PROTEIN CONSTANS-LIKE 10"/>
    <property type="match status" value="1"/>
</dbReference>
<dbReference type="OrthoDB" id="153872at2759"/>
<evidence type="ECO:0000256" key="2">
    <source>
        <dbReference type="ARBA" id="ARBA00010024"/>
    </source>
</evidence>
<dbReference type="GO" id="GO:0008270">
    <property type="term" value="F:zinc ion binding"/>
    <property type="evidence" value="ECO:0007669"/>
    <property type="project" value="UniProtKB-KW"/>
</dbReference>
<evidence type="ECO:0000259" key="11">
    <source>
        <dbReference type="PROSITE" id="PS51017"/>
    </source>
</evidence>
<keyword evidence="7 9" id="KW-0539">Nucleus</keyword>
<organism evidence="12 13">
    <name type="scientific">Apostasia shenzhenica</name>
    <dbReference type="NCBI Taxonomy" id="1088818"/>
    <lineage>
        <taxon>Eukaryota</taxon>
        <taxon>Viridiplantae</taxon>
        <taxon>Streptophyta</taxon>
        <taxon>Embryophyta</taxon>
        <taxon>Tracheophyta</taxon>
        <taxon>Spermatophyta</taxon>
        <taxon>Magnoliopsida</taxon>
        <taxon>Liliopsida</taxon>
        <taxon>Asparagales</taxon>
        <taxon>Orchidaceae</taxon>
        <taxon>Apostasioideae</taxon>
        <taxon>Apostasia</taxon>
    </lineage>
</organism>
<evidence type="ECO:0000256" key="5">
    <source>
        <dbReference type="ARBA" id="ARBA00022771"/>
    </source>
</evidence>
<dbReference type="GO" id="GO:0005634">
    <property type="term" value="C:nucleus"/>
    <property type="evidence" value="ECO:0007669"/>
    <property type="project" value="UniProtKB-SubCell"/>
</dbReference>
<evidence type="ECO:0000256" key="7">
    <source>
        <dbReference type="ARBA" id="ARBA00023242"/>
    </source>
</evidence>
<evidence type="ECO:0000256" key="9">
    <source>
        <dbReference type="PROSITE-ProRule" id="PRU00357"/>
    </source>
</evidence>
<dbReference type="CDD" id="cd19821">
    <property type="entry name" value="Bbox1_BBX-like"/>
    <property type="match status" value="1"/>
</dbReference>
<dbReference type="PROSITE" id="PS51017">
    <property type="entry name" value="CCT"/>
    <property type="match status" value="1"/>
</dbReference>
<dbReference type="PROSITE" id="PS50119">
    <property type="entry name" value="ZF_BBOX"/>
    <property type="match status" value="1"/>
</dbReference>
<protein>
    <submittedName>
        <fullName evidence="12">Zinc finger protein CONSTANS-LIKE 12</fullName>
    </submittedName>
</protein>
<dbReference type="PANTHER" id="PTHR31717:SF45">
    <property type="entry name" value="ZINC FINGER PROTEIN CONSTANS-LIKE 14-RELATED"/>
    <property type="match status" value="1"/>
</dbReference>
<dbReference type="InterPro" id="IPR049808">
    <property type="entry name" value="CONSTANS-like_Bbox1"/>
</dbReference>
<accession>A0A2I0AUA7</accession>
<evidence type="ECO:0000256" key="3">
    <source>
        <dbReference type="ARBA" id="ARBA00022723"/>
    </source>
</evidence>
<dbReference type="InterPro" id="IPR000315">
    <property type="entry name" value="Znf_B-box"/>
</dbReference>
<evidence type="ECO:0000256" key="1">
    <source>
        <dbReference type="ARBA" id="ARBA00004123"/>
    </source>
</evidence>